<proteinExistence type="predicted"/>
<reference evidence="3" key="1">
    <citation type="journal article" date="2019" name="Int. J. Syst. Evol. Microbiol.">
        <title>The Global Catalogue of Microorganisms (GCM) 10K type strain sequencing project: providing services to taxonomists for standard genome sequencing and annotation.</title>
        <authorList>
            <consortium name="The Broad Institute Genomics Platform"/>
            <consortium name="The Broad Institute Genome Sequencing Center for Infectious Disease"/>
            <person name="Wu L."/>
            <person name="Ma J."/>
        </authorList>
    </citation>
    <scope>NUCLEOTIDE SEQUENCE [LARGE SCALE GENOMIC DNA]</scope>
    <source>
        <strain evidence="3">CGMCC 1.8859</strain>
    </source>
</reference>
<evidence type="ECO:0000313" key="3">
    <source>
        <dbReference type="Proteomes" id="UP000637267"/>
    </source>
</evidence>
<dbReference type="InterPro" id="IPR052044">
    <property type="entry name" value="PKS_Associated_Protein"/>
</dbReference>
<dbReference type="InterPro" id="IPR013096">
    <property type="entry name" value="Cupin_2"/>
</dbReference>
<dbReference type="Gene3D" id="2.60.120.10">
    <property type="entry name" value="Jelly Rolls"/>
    <property type="match status" value="1"/>
</dbReference>
<dbReference type="EMBL" id="BMLX01000006">
    <property type="protein sequence ID" value="GGP23561.1"/>
    <property type="molecule type" value="Genomic_DNA"/>
</dbReference>
<gene>
    <name evidence="2" type="ORF">GCM10010970_35610</name>
</gene>
<dbReference type="PANTHER" id="PTHR36114:SF1">
    <property type="entry name" value="16.7 KDA PROTEIN IN WHIE LOCUS"/>
    <property type="match status" value="1"/>
</dbReference>
<dbReference type="Proteomes" id="UP000637267">
    <property type="component" value="Unassembled WGS sequence"/>
</dbReference>
<comment type="caution">
    <text evidence="2">The sequence shown here is derived from an EMBL/GenBank/DDBJ whole genome shotgun (WGS) entry which is preliminary data.</text>
</comment>
<accession>A0ABQ2PDU6</accession>
<keyword evidence="3" id="KW-1185">Reference proteome</keyword>
<name>A0ABQ2PDU6_9NEIS</name>
<evidence type="ECO:0000313" key="2">
    <source>
        <dbReference type="EMBL" id="GGP23561.1"/>
    </source>
</evidence>
<dbReference type="Pfam" id="PF07883">
    <property type="entry name" value="Cupin_2"/>
    <property type="match status" value="1"/>
</dbReference>
<evidence type="ECO:0000259" key="1">
    <source>
        <dbReference type="Pfam" id="PF07883"/>
    </source>
</evidence>
<organism evidence="2 3">
    <name type="scientific">Silvimonas iriomotensis</name>
    <dbReference type="NCBI Taxonomy" id="449662"/>
    <lineage>
        <taxon>Bacteria</taxon>
        <taxon>Pseudomonadati</taxon>
        <taxon>Pseudomonadota</taxon>
        <taxon>Betaproteobacteria</taxon>
        <taxon>Neisseriales</taxon>
        <taxon>Chitinibacteraceae</taxon>
        <taxon>Silvimonas</taxon>
    </lineage>
</organism>
<feature type="domain" description="Cupin type-2" evidence="1">
    <location>
        <begin position="36"/>
        <end position="101"/>
    </location>
</feature>
<dbReference type="InterPro" id="IPR014710">
    <property type="entry name" value="RmlC-like_jellyroll"/>
</dbReference>
<dbReference type="SUPFAM" id="SSF51182">
    <property type="entry name" value="RmlC-like cupins"/>
    <property type="match status" value="1"/>
</dbReference>
<sequence>MSEKISTATAPHYHWGAGEDGWHLVRTPALSVIQERLGPGGEEARHYHVHASQFFYVLAGSLDIEVAGVVTTLNAQEGLAIPAGAAHQVRNVSQSDAHFLVTSQPPSHGDRVLA</sequence>
<dbReference type="PANTHER" id="PTHR36114">
    <property type="entry name" value="16.7 KDA PROTEIN IN WHIE LOCUS"/>
    <property type="match status" value="1"/>
</dbReference>
<dbReference type="RefSeq" id="WP_188706097.1">
    <property type="nucleotide sequence ID" value="NZ_BMLX01000006.1"/>
</dbReference>
<dbReference type="InterPro" id="IPR011051">
    <property type="entry name" value="RmlC_Cupin_sf"/>
</dbReference>
<protein>
    <submittedName>
        <fullName evidence="2">Cupin</fullName>
    </submittedName>
</protein>